<feature type="domain" description="Amine oxidase" evidence="2">
    <location>
        <begin position="12"/>
        <end position="479"/>
    </location>
</feature>
<gene>
    <name evidence="3" type="ORF">A5880_001233</name>
    <name evidence="4" type="ORF">A5880_002204</name>
</gene>
<dbReference type="SUPFAM" id="SSF51905">
    <property type="entry name" value="FAD/NAD(P)-binding domain"/>
    <property type="match status" value="1"/>
</dbReference>
<reference evidence="3 5" key="2">
    <citation type="submission" date="2018-07" db="EMBL/GenBank/DDBJ databases">
        <title>The Genome Sequence of Enterococcus sp. DIV0659b.</title>
        <authorList>
            <consortium name="The Broad Institute Genomics Platform"/>
            <consortium name="The Broad Institute Genomic Center for Infectious Diseases"/>
            <person name="Earl A."/>
            <person name="Manson A."/>
            <person name="Schwartman J."/>
            <person name="Gilmore M."/>
            <person name="Abouelleil A."/>
            <person name="Cao P."/>
            <person name="Chapman S."/>
            <person name="Cusick C."/>
            <person name="Shea T."/>
            <person name="Young S."/>
            <person name="Neafsey D."/>
            <person name="Nusbaum C."/>
            <person name="Birren B."/>
        </authorList>
    </citation>
    <scope>NUCLEOTIDE SEQUENCE [LARGE SCALE GENOMIC DNA]</scope>
    <source>
        <strain evidence="3 5">4G2_DIV0659</strain>
    </source>
</reference>
<dbReference type="Pfam" id="PF01593">
    <property type="entry name" value="Amino_oxidase"/>
    <property type="match status" value="1"/>
</dbReference>
<dbReference type="Gene3D" id="3.50.50.60">
    <property type="entry name" value="FAD/NAD(P)-binding domain"/>
    <property type="match status" value="2"/>
</dbReference>
<dbReference type="PANTHER" id="PTHR43734:SF1">
    <property type="entry name" value="PHYTOENE DESATURASE"/>
    <property type="match status" value="1"/>
</dbReference>
<comment type="caution">
    <text evidence="4">The sequence shown here is derived from an EMBL/GenBank/DDBJ whole genome shotgun (WGS) entry which is preliminary data.</text>
</comment>
<comment type="similarity">
    <text evidence="1">Belongs to the carotenoid/retinoid oxidoreductase family. CrtN subfamily.</text>
</comment>
<dbReference type="InterPro" id="IPR002937">
    <property type="entry name" value="Amino_oxidase"/>
</dbReference>
<dbReference type="AlphaFoldDB" id="A0A242CCE8"/>
<evidence type="ECO:0000313" key="3">
    <source>
        <dbReference type="EMBL" id="MEI5993686.1"/>
    </source>
</evidence>
<dbReference type="RefSeq" id="WP_086331082.1">
    <property type="nucleotide sequence ID" value="NZ_NGLE02000001.1"/>
</dbReference>
<dbReference type="PANTHER" id="PTHR43734">
    <property type="entry name" value="PHYTOENE DESATURASE"/>
    <property type="match status" value="1"/>
</dbReference>
<dbReference type="OrthoDB" id="9803192at2"/>
<dbReference type="STRING" id="1834181.A5880_002204"/>
<dbReference type="Proteomes" id="UP000195139">
    <property type="component" value="Unassembled WGS sequence"/>
</dbReference>
<protein>
    <recommendedName>
        <fullName evidence="2">Amine oxidase domain-containing protein</fullName>
    </recommendedName>
</protein>
<dbReference type="EMBL" id="NGLE02000001">
    <property type="protein sequence ID" value="MEI5993686.1"/>
    <property type="molecule type" value="Genomic_DNA"/>
</dbReference>
<dbReference type="PRINTS" id="PR00419">
    <property type="entry name" value="ADXRDTASE"/>
</dbReference>
<evidence type="ECO:0000313" key="5">
    <source>
        <dbReference type="Proteomes" id="UP000195139"/>
    </source>
</evidence>
<sequence>MKKIAVIGSGYSGLTCATLLAKQGYNVELFEKHSVLGGYGDGFEKKGFTFHTSVYRFPSTVYTILDQVLDLTYDNFLYYYMQYHINDRKILIDDDLLNVLIREFPHQRINVERFKEKMDDVLDILNEIDQSGGNILSISVERLKEYLTFTKQTIETVLIEFFGEDALFANVFYALFDLTADMSAITIPATLCVGKDTPENKMVFGGGKQVIADLETLFLKFEGTIHRRKEVGATRIDDGSLTELQFKNGEAYSNFDYVVWANDYNNFYRLNNEQYWDPKLRNDFIPSSSSFAIWLGLDQPFDSLGISQTYHSIYIGDRTFYSEVAQKKIPVETEFLMVSFLYSKDPKSTPENKSQLCLGFAMNFDFMKECQTRGIYKDVKKEIEALFIALLKEHFPIIDETKVICKASATPLTYERYTHNRKGSMYGFEKKQEFVISSQRHETTNTSIKNLFFCSQWTSIAGGTYGAVKEGIRAANHILSLDNKEIYQYQE</sequence>
<reference evidence="4" key="1">
    <citation type="submission" date="2017-05" db="EMBL/GenBank/DDBJ databases">
        <title>The Genome Sequence of Enterococcus sp. 4G2_DIV0659.</title>
        <authorList>
            <consortium name="The Broad Institute Genomics Platform"/>
            <consortium name="The Broad Institute Genomic Center for Infectious Diseases"/>
            <person name="Earl A."/>
            <person name="Manson A."/>
            <person name="Schwartman J."/>
            <person name="Gilmore M."/>
            <person name="Abouelleil A."/>
            <person name="Cao P."/>
            <person name="Chapman S."/>
            <person name="Cusick C."/>
            <person name="Shea T."/>
            <person name="Young S."/>
            <person name="Neafsey D."/>
            <person name="Nusbaum C."/>
            <person name="Birren B."/>
        </authorList>
    </citation>
    <scope>NUCLEOTIDE SEQUENCE [LARGE SCALE GENOMIC DNA]</scope>
    <source>
        <strain evidence="4">4G2_DIV0659</strain>
    </source>
</reference>
<evidence type="ECO:0000313" key="4">
    <source>
        <dbReference type="EMBL" id="OTO07934.1"/>
    </source>
</evidence>
<dbReference type="InterPro" id="IPR036188">
    <property type="entry name" value="FAD/NAD-bd_sf"/>
</dbReference>
<evidence type="ECO:0000259" key="2">
    <source>
        <dbReference type="Pfam" id="PF01593"/>
    </source>
</evidence>
<dbReference type="EMBL" id="NGLE01000003">
    <property type="protein sequence ID" value="OTO07934.1"/>
    <property type="molecule type" value="Genomic_DNA"/>
</dbReference>
<dbReference type="GO" id="GO:0016491">
    <property type="term" value="F:oxidoreductase activity"/>
    <property type="evidence" value="ECO:0007669"/>
    <property type="project" value="InterPro"/>
</dbReference>
<keyword evidence="5" id="KW-1185">Reference proteome</keyword>
<evidence type="ECO:0000256" key="1">
    <source>
        <dbReference type="ARBA" id="ARBA00038322"/>
    </source>
</evidence>
<accession>A0A242CCE8</accession>
<name>A0A242CCE8_9ENTE</name>
<proteinExistence type="inferred from homology"/>
<organism evidence="4">
    <name type="scientific">Candidatus Enterococcus mansonii</name>
    <dbReference type="NCBI Taxonomy" id="1834181"/>
    <lineage>
        <taxon>Bacteria</taxon>
        <taxon>Bacillati</taxon>
        <taxon>Bacillota</taxon>
        <taxon>Bacilli</taxon>
        <taxon>Lactobacillales</taxon>
        <taxon>Enterococcaceae</taxon>
        <taxon>Enterococcus</taxon>
    </lineage>
</organism>